<organism evidence="1 2">
    <name type="scientific">Myotis brandtii</name>
    <name type="common">Brandt's bat</name>
    <dbReference type="NCBI Taxonomy" id="109478"/>
    <lineage>
        <taxon>Eukaryota</taxon>
        <taxon>Metazoa</taxon>
        <taxon>Chordata</taxon>
        <taxon>Craniata</taxon>
        <taxon>Vertebrata</taxon>
        <taxon>Euteleostomi</taxon>
        <taxon>Mammalia</taxon>
        <taxon>Eutheria</taxon>
        <taxon>Laurasiatheria</taxon>
        <taxon>Chiroptera</taxon>
        <taxon>Yangochiroptera</taxon>
        <taxon>Vespertilionidae</taxon>
        <taxon>Myotis</taxon>
    </lineage>
</organism>
<dbReference type="EMBL" id="KE162640">
    <property type="protein sequence ID" value="EPQ09111.1"/>
    <property type="molecule type" value="Genomic_DNA"/>
</dbReference>
<reference evidence="1 2" key="1">
    <citation type="journal article" date="2013" name="Nat. Commun.">
        <title>Genome analysis reveals insights into physiology and longevity of the Brandt's bat Myotis brandtii.</title>
        <authorList>
            <person name="Seim I."/>
            <person name="Fang X."/>
            <person name="Xiong Z."/>
            <person name="Lobanov A.V."/>
            <person name="Huang Z."/>
            <person name="Ma S."/>
            <person name="Feng Y."/>
            <person name="Turanov A.A."/>
            <person name="Zhu Y."/>
            <person name="Lenz T.L."/>
            <person name="Gerashchenko M.V."/>
            <person name="Fan D."/>
            <person name="Hee Yim S."/>
            <person name="Yao X."/>
            <person name="Jordan D."/>
            <person name="Xiong Y."/>
            <person name="Ma Y."/>
            <person name="Lyapunov A.N."/>
            <person name="Chen G."/>
            <person name="Kulakova O.I."/>
            <person name="Sun Y."/>
            <person name="Lee S.G."/>
            <person name="Bronson R.T."/>
            <person name="Moskalev A.A."/>
            <person name="Sunyaev S.R."/>
            <person name="Zhang G."/>
            <person name="Krogh A."/>
            <person name="Wang J."/>
            <person name="Gladyshev V.N."/>
        </authorList>
    </citation>
    <scope>NUCLEOTIDE SEQUENCE [LARGE SCALE GENOMIC DNA]</scope>
</reference>
<name>S7MWV6_MYOBR</name>
<proteinExistence type="predicted"/>
<protein>
    <submittedName>
        <fullName evidence="1">YEATS domain-containing protein 4</fullName>
    </submittedName>
</protein>
<sequence>MKQQLLKTSCQLTLGAYKHETILAELEVKTTEKLEAGKKSFEIAELKERFKASCETTNCLKNEIRKLEDDQKKRLLNCSEENLTIGYTENKVDFKGKMDCNAIIFLEELDI</sequence>
<evidence type="ECO:0000313" key="1">
    <source>
        <dbReference type="EMBL" id="EPQ09111.1"/>
    </source>
</evidence>
<evidence type="ECO:0000313" key="2">
    <source>
        <dbReference type="Proteomes" id="UP000052978"/>
    </source>
</evidence>
<dbReference type="AlphaFoldDB" id="S7MWV6"/>
<dbReference type="Proteomes" id="UP000052978">
    <property type="component" value="Unassembled WGS sequence"/>
</dbReference>
<keyword evidence="2" id="KW-1185">Reference proteome</keyword>
<gene>
    <name evidence="1" type="ORF">D623_10007835</name>
</gene>
<accession>S7MWV6</accession>